<dbReference type="Pfam" id="PF02995">
    <property type="entry name" value="DUF229"/>
    <property type="match status" value="1"/>
</dbReference>
<dbReference type="SUPFAM" id="SSF53649">
    <property type="entry name" value="Alkaline phosphatase-like"/>
    <property type="match status" value="1"/>
</dbReference>
<organism evidence="3 6">
    <name type="scientific">Glossina fuscipes</name>
    <dbReference type="NCBI Taxonomy" id="7396"/>
    <lineage>
        <taxon>Eukaryota</taxon>
        <taxon>Metazoa</taxon>
        <taxon>Ecdysozoa</taxon>
        <taxon>Arthropoda</taxon>
        <taxon>Hexapoda</taxon>
        <taxon>Insecta</taxon>
        <taxon>Pterygota</taxon>
        <taxon>Neoptera</taxon>
        <taxon>Endopterygota</taxon>
        <taxon>Diptera</taxon>
        <taxon>Brachycera</taxon>
        <taxon>Muscomorpha</taxon>
        <taxon>Hippoboscoidea</taxon>
        <taxon>Glossinidae</taxon>
        <taxon>Glossina</taxon>
    </lineage>
</organism>
<dbReference type="InterPro" id="IPR004245">
    <property type="entry name" value="DUF229"/>
</dbReference>
<evidence type="ECO:0000313" key="4">
    <source>
        <dbReference type="RefSeq" id="XP_037880475.1"/>
    </source>
</evidence>
<dbReference type="InterPro" id="IPR017850">
    <property type="entry name" value="Alkaline_phosphatase_core_sf"/>
</dbReference>
<dbReference type="RefSeq" id="XP_037880478.1">
    <property type="nucleotide sequence ID" value="XM_038024550.1"/>
</dbReference>
<keyword evidence="2" id="KW-1133">Transmembrane helix</keyword>
<accession>A0A8U0W5K0</accession>
<evidence type="ECO:0000256" key="1">
    <source>
        <dbReference type="SAM" id="MobiDB-lite"/>
    </source>
</evidence>
<reference evidence="4 5" key="1">
    <citation type="submission" date="2025-04" db="UniProtKB">
        <authorList>
            <consortium name="RefSeq"/>
        </authorList>
    </citation>
    <scope>IDENTIFICATION</scope>
    <source>
        <tissue evidence="4 5">Whole body pupa</tissue>
    </source>
</reference>
<dbReference type="PANTHER" id="PTHR10974">
    <property type="entry name" value="FI08016P-RELATED"/>
    <property type="match status" value="1"/>
</dbReference>
<dbReference type="PANTHER" id="PTHR10974:SF9">
    <property type="entry name" value="DUF229 DOMAIN CONTAINING PROTEIN-RELATED"/>
    <property type="match status" value="1"/>
</dbReference>
<protein>
    <submittedName>
        <fullName evidence="4 5">Uncharacterized protein LOC119631943 isoform X1</fullName>
    </submittedName>
</protein>
<dbReference type="RefSeq" id="XP_037880477.1">
    <property type="nucleotide sequence ID" value="XM_038024549.1"/>
</dbReference>
<dbReference type="Proteomes" id="UP000092443">
    <property type="component" value="Unplaced"/>
</dbReference>
<feature type="compositionally biased region" description="Basic and acidic residues" evidence="1">
    <location>
        <begin position="1"/>
        <end position="44"/>
    </location>
</feature>
<dbReference type="CDD" id="cd16021">
    <property type="entry name" value="ALP_like"/>
    <property type="match status" value="1"/>
</dbReference>
<dbReference type="RefSeq" id="XP_037880481.1">
    <property type="nucleotide sequence ID" value="XM_038024553.1"/>
</dbReference>
<evidence type="ECO:0000313" key="9">
    <source>
        <dbReference type="RefSeq" id="XP_037880480.1"/>
    </source>
</evidence>
<gene>
    <name evidence="4 5 6 7 8 9 10" type="primary">LOC119631943</name>
</gene>
<dbReference type="Gene3D" id="3.40.720.10">
    <property type="entry name" value="Alkaline Phosphatase, subunit A"/>
    <property type="match status" value="1"/>
</dbReference>
<dbReference type="RefSeq" id="XP_037880476.1">
    <property type="nucleotide sequence ID" value="XM_038024548.1"/>
</dbReference>
<dbReference type="RefSeq" id="XP_037880480.1">
    <property type="nucleotide sequence ID" value="XM_038024552.1"/>
</dbReference>
<name>A0A8U0W5K0_9MUSC</name>
<dbReference type="KEGG" id="gfs:119631943"/>
<evidence type="ECO:0000256" key="2">
    <source>
        <dbReference type="SAM" id="Phobius"/>
    </source>
</evidence>
<dbReference type="GO" id="GO:0005615">
    <property type="term" value="C:extracellular space"/>
    <property type="evidence" value="ECO:0007669"/>
    <property type="project" value="TreeGrafter"/>
</dbReference>
<feature type="transmembrane region" description="Helical" evidence="2">
    <location>
        <begin position="72"/>
        <end position="89"/>
    </location>
</feature>
<evidence type="ECO:0000313" key="7">
    <source>
        <dbReference type="RefSeq" id="XP_037880478.1"/>
    </source>
</evidence>
<keyword evidence="2" id="KW-0472">Membrane</keyword>
<keyword evidence="2" id="KW-0812">Transmembrane</keyword>
<feature type="region of interest" description="Disordered" evidence="1">
    <location>
        <begin position="1"/>
        <end position="46"/>
    </location>
</feature>
<dbReference type="FunFam" id="3.40.720.10:FF:000017">
    <property type="entry name" value="Predicted protein"/>
    <property type="match status" value="1"/>
</dbReference>
<dbReference type="RefSeq" id="XP_037880479.1">
    <property type="nucleotide sequence ID" value="XM_038024551.1"/>
</dbReference>
<proteinExistence type="predicted"/>
<dbReference type="AlphaFoldDB" id="A0A8U0W5K0"/>
<evidence type="ECO:0000313" key="8">
    <source>
        <dbReference type="RefSeq" id="XP_037880479.1"/>
    </source>
</evidence>
<dbReference type="RefSeq" id="XP_037880475.1">
    <property type="nucleotide sequence ID" value="XM_038024547.1"/>
</dbReference>
<evidence type="ECO:0000313" key="10">
    <source>
        <dbReference type="RefSeq" id="XP_037880481.1"/>
    </source>
</evidence>
<evidence type="ECO:0000313" key="6">
    <source>
        <dbReference type="RefSeq" id="XP_037880477.1"/>
    </source>
</evidence>
<dbReference type="GeneID" id="119631943"/>
<evidence type="ECO:0000313" key="5">
    <source>
        <dbReference type="RefSeq" id="XP_037880476.1"/>
    </source>
</evidence>
<sequence length="814" mass="94521">MKESVKESHKLIKDGKQTEHSKAIKNSSRDINKNILNDRNDRSRSSLNSPVVWYETKKPFRWRPLAWRRKQWLLLLSLAIFVFLVNATLNHLDNGDPDNASDLDRDGDEKNFRLQHLHSHVPGMKAVQLLSQHFIFTSRTATTTEHKPRITTNDLTLNLSSSSSFSTSYFTENVSAAHNSHIPPPPTGYLVWSERCKMPNLDPYLPEMMRHFKREKYKPCHIETPLTRIEFNQTFGRYTLRINQELVKVYSKKKPLDCCYQTIERNSTGGRADCDVSLSECLSFRDRTPLASTIDNILVTCRANRKQIYRNGHPLMPERPDIRERLSAWKRYDKTHNRKKPPNVLMIGIDSISRINLIRAMPKTAQYLYDNEWFELSGYNKVEEILLNSSIKIDLLQIDDNTFPNLMAILTGLNKTTALKRCKPTVLHGLDNCNFIWHTFRKYGYVTAYAEDEASINTFNYLKVGFEQPPADYYLRPFLLSAEQHLQVKLKSNLIYCLGYQHSADYVYEYALELSRRYRNDTYFGLFWTNTFSHNAISDCTSMDGRMVEYLKRFADSGTLNDTIVIFFSDHGMRYGPTRKTNSGHLEERLPFIFLWLPQQLKQEYPSFVSALSTNKNRLTNPYDLHMTLKHILALTGRVKNKLDELAPSESCPRCQSLLKPVPYNRSCDDVAIEAHWCTCLHYQSIYKNSKTVVTLTHLLIDHINDYVENFQNKSFAKLCVPLTFDHVESAYRSQLELPDKQTDPNTYQDIYRILFYTKPNKALFEATAIYNSVTGYMKVTGEISRLNSYSHDSECVSDGGAKKYCSCHKKKIF</sequence>
<evidence type="ECO:0000313" key="3">
    <source>
        <dbReference type="Proteomes" id="UP000092443"/>
    </source>
</evidence>
<keyword evidence="3" id="KW-1185">Reference proteome</keyword>